<sequence length="164" mass="17588">MPRMARSQSLPLARARVDDGRLVRSASPRRRLDEDDPGREDDAATASRLGRVLALVVLTSSPIFLFLLCAAAPASSFLAHVAGTVAWALVIGRAEAGAFAGIFWLVEALGGALGIAGVLTLPFLVDPPLTVLFGVLASMHVALLDYSRRQLERLFDRRRVASEP</sequence>
<dbReference type="AlphaFoldDB" id="A0A8J2T084"/>
<dbReference type="Proteomes" id="UP000789595">
    <property type="component" value="Unassembled WGS sequence"/>
</dbReference>
<dbReference type="EMBL" id="CAKKNE010000006">
    <property type="protein sequence ID" value="CAH0379508.1"/>
    <property type="molecule type" value="Genomic_DNA"/>
</dbReference>
<proteinExistence type="predicted"/>
<organism evidence="2 3">
    <name type="scientific">Pelagomonas calceolata</name>
    <dbReference type="NCBI Taxonomy" id="35677"/>
    <lineage>
        <taxon>Eukaryota</taxon>
        <taxon>Sar</taxon>
        <taxon>Stramenopiles</taxon>
        <taxon>Ochrophyta</taxon>
        <taxon>Pelagophyceae</taxon>
        <taxon>Pelagomonadales</taxon>
        <taxon>Pelagomonadaceae</taxon>
        <taxon>Pelagomonas</taxon>
    </lineage>
</organism>
<keyword evidence="1" id="KW-1133">Transmembrane helix</keyword>
<evidence type="ECO:0000313" key="2">
    <source>
        <dbReference type="EMBL" id="CAH0379508.1"/>
    </source>
</evidence>
<evidence type="ECO:0000313" key="3">
    <source>
        <dbReference type="Proteomes" id="UP000789595"/>
    </source>
</evidence>
<name>A0A8J2T084_9STRA</name>
<keyword evidence="1" id="KW-0812">Transmembrane</keyword>
<protein>
    <submittedName>
        <fullName evidence="2">Uncharacterized protein</fullName>
    </submittedName>
</protein>
<keyword evidence="1" id="KW-0472">Membrane</keyword>
<reference evidence="2" key="1">
    <citation type="submission" date="2021-11" db="EMBL/GenBank/DDBJ databases">
        <authorList>
            <consortium name="Genoscope - CEA"/>
            <person name="William W."/>
        </authorList>
    </citation>
    <scope>NUCLEOTIDE SEQUENCE</scope>
</reference>
<accession>A0A8J2T084</accession>
<comment type="caution">
    <text evidence="2">The sequence shown here is derived from an EMBL/GenBank/DDBJ whole genome shotgun (WGS) entry which is preliminary data.</text>
</comment>
<feature type="transmembrane region" description="Helical" evidence="1">
    <location>
        <begin position="63"/>
        <end position="90"/>
    </location>
</feature>
<keyword evidence="3" id="KW-1185">Reference proteome</keyword>
<gene>
    <name evidence="2" type="ORF">PECAL_6P11340</name>
</gene>
<evidence type="ECO:0000256" key="1">
    <source>
        <dbReference type="SAM" id="Phobius"/>
    </source>
</evidence>